<dbReference type="Pfam" id="PF00258">
    <property type="entry name" value="Flavodoxin_1"/>
    <property type="match status" value="1"/>
</dbReference>
<dbReference type="GO" id="GO:0010181">
    <property type="term" value="F:FMN binding"/>
    <property type="evidence" value="ECO:0007669"/>
    <property type="project" value="UniProtKB-UniRule"/>
</dbReference>
<comment type="function">
    <text evidence="2 8">Low-potential electron donor to a number of redox enzymes.</text>
</comment>
<dbReference type="PROSITE" id="PS50902">
    <property type="entry name" value="FLAVODOXIN_LIKE"/>
    <property type="match status" value="1"/>
</dbReference>
<dbReference type="PANTHER" id="PTHR42809:SF1">
    <property type="entry name" value="FLAVODOXIN 1"/>
    <property type="match status" value="1"/>
</dbReference>
<protein>
    <recommendedName>
        <fullName evidence="8">Flavodoxin</fullName>
    </recommendedName>
</protein>
<dbReference type="EMBL" id="CP080764">
    <property type="protein sequence ID" value="QYY41379.1"/>
    <property type="molecule type" value="Genomic_DNA"/>
</dbReference>
<dbReference type="NCBIfam" id="TIGR01753">
    <property type="entry name" value="flav_short"/>
    <property type="match status" value="1"/>
</dbReference>
<keyword evidence="7 8" id="KW-0249">Electron transport</keyword>
<keyword evidence="13" id="KW-1185">Reference proteome</keyword>
<dbReference type="PANTHER" id="PTHR42809">
    <property type="entry name" value="FLAVODOXIN 2"/>
    <property type="match status" value="1"/>
</dbReference>
<dbReference type="OrthoDB" id="9790745at2"/>
<keyword evidence="5 8" id="KW-0285">Flavoprotein</keyword>
<dbReference type="InterPro" id="IPR050619">
    <property type="entry name" value="Flavodoxin"/>
</dbReference>
<gene>
    <name evidence="10" type="ORF">K3F53_10500</name>
    <name evidence="11" type="ORF">SAMN04489735_1005133</name>
</gene>
<keyword evidence="4 8" id="KW-0813">Transport</keyword>
<dbReference type="GeneID" id="97141798"/>
<reference evidence="10 13" key="2">
    <citation type="submission" date="2021-08" db="EMBL/GenBank/DDBJ databases">
        <title>Complete genome sequence of the strain Aneurinibacillus thermoaerophilus CCM 8960.</title>
        <authorList>
            <person name="Musilova J."/>
            <person name="Kourilova X."/>
            <person name="Pernicova I."/>
            <person name="Bezdicek M."/>
            <person name="Lengerova M."/>
            <person name="Obruca S."/>
            <person name="Sedlar K."/>
        </authorList>
    </citation>
    <scope>NUCLEOTIDE SEQUENCE [LARGE SCALE GENOMIC DNA]</scope>
    <source>
        <strain evidence="10 13">CCM 8960</strain>
    </source>
</reference>
<reference evidence="11 12" key="1">
    <citation type="submission" date="2016-10" db="EMBL/GenBank/DDBJ databases">
        <authorList>
            <person name="de Groot N.N."/>
        </authorList>
    </citation>
    <scope>NUCLEOTIDE SEQUENCE [LARGE SCALE GENOMIC DNA]</scope>
    <source>
        <strain evidence="11 12">L 420-91</strain>
    </source>
</reference>
<dbReference type="GO" id="GO:0009055">
    <property type="term" value="F:electron transfer activity"/>
    <property type="evidence" value="ECO:0007669"/>
    <property type="project" value="UniProtKB-UniRule"/>
</dbReference>
<evidence type="ECO:0000256" key="8">
    <source>
        <dbReference type="RuleBase" id="RU367037"/>
    </source>
</evidence>
<dbReference type="InterPro" id="IPR029039">
    <property type="entry name" value="Flavoprotein-like_sf"/>
</dbReference>
<dbReference type="InterPro" id="IPR001226">
    <property type="entry name" value="Flavodoxin_CS"/>
</dbReference>
<dbReference type="NCBIfam" id="NF005216">
    <property type="entry name" value="PRK06703.1"/>
    <property type="match status" value="1"/>
</dbReference>
<dbReference type="Proteomes" id="UP000198956">
    <property type="component" value="Unassembled WGS sequence"/>
</dbReference>
<dbReference type="NCBIfam" id="NF005246">
    <property type="entry name" value="PRK06756.1"/>
    <property type="match status" value="1"/>
</dbReference>
<comment type="similarity">
    <text evidence="3 8">Belongs to the flavodoxin family.</text>
</comment>
<evidence type="ECO:0000256" key="6">
    <source>
        <dbReference type="ARBA" id="ARBA00022643"/>
    </source>
</evidence>
<evidence type="ECO:0000256" key="5">
    <source>
        <dbReference type="ARBA" id="ARBA00022630"/>
    </source>
</evidence>
<dbReference type="InterPro" id="IPR008254">
    <property type="entry name" value="Flavodoxin/NO_synth"/>
</dbReference>
<evidence type="ECO:0000256" key="2">
    <source>
        <dbReference type="ARBA" id="ARBA00003297"/>
    </source>
</evidence>
<evidence type="ECO:0000256" key="7">
    <source>
        <dbReference type="ARBA" id="ARBA00022982"/>
    </source>
</evidence>
<evidence type="ECO:0000256" key="3">
    <source>
        <dbReference type="ARBA" id="ARBA00005267"/>
    </source>
</evidence>
<dbReference type="RefSeq" id="WP_057898597.1">
    <property type="nucleotide sequence ID" value="NZ_CP080764.1"/>
</dbReference>
<dbReference type="GO" id="GO:0016651">
    <property type="term" value="F:oxidoreductase activity, acting on NAD(P)H"/>
    <property type="evidence" value="ECO:0007669"/>
    <property type="project" value="UniProtKB-ARBA"/>
</dbReference>
<sequence length="147" mass="15757">MANVILVYASLSGNTEEIAELVAEGVKSQGVLVDIKSVVEINATDLLDYDGFLLGAYTWGDGELPDEFLDFYDDMESLDLTGKKAAIFGSGDTSYPDFCAAVDILEERAKASGADVTLPGLKVELAPEKEEKDVCRDFGKSFAATIT</sequence>
<keyword evidence="6 8" id="KW-0288">FMN</keyword>
<dbReference type="AlphaFoldDB" id="A0A1G7Y5X6"/>
<dbReference type="InterPro" id="IPR010087">
    <property type="entry name" value="Flav_short"/>
</dbReference>
<evidence type="ECO:0000313" key="13">
    <source>
        <dbReference type="Proteomes" id="UP000826616"/>
    </source>
</evidence>
<evidence type="ECO:0000313" key="10">
    <source>
        <dbReference type="EMBL" id="QYY41379.1"/>
    </source>
</evidence>
<organism evidence="11 12">
    <name type="scientific">Aneurinibacillus thermoaerophilus</name>
    <dbReference type="NCBI Taxonomy" id="143495"/>
    <lineage>
        <taxon>Bacteria</taxon>
        <taxon>Bacillati</taxon>
        <taxon>Bacillota</taxon>
        <taxon>Bacilli</taxon>
        <taxon>Bacillales</taxon>
        <taxon>Paenibacillaceae</taxon>
        <taxon>Aneurinibacillus group</taxon>
        <taxon>Aneurinibacillus</taxon>
    </lineage>
</organism>
<dbReference type="EMBL" id="FNDE01000005">
    <property type="protein sequence ID" value="SDG91656.1"/>
    <property type="molecule type" value="Genomic_DNA"/>
</dbReference>
<proteinExistence type="inferred from homology"/>
<name>A0A1G7Y5X6_ANETH</name>
<dbReference type="PROSITE" id="PS00201">
    <property type="entry name" value="FLAVODOXIN"/>
    <property type="match status" value="1"/>
</dbReference>
<dbReference type="Gene3D" id="3.40.50.360">
    <property type="match status" value="1"/>
</dbReference>
<accession>A0A1G7Y5X6</accession>
<dbReference type="SUPFAM" id="SSF52218">
    <property type="entry name" value="Flavoproteins"/>
    <property type="match status" value="1"/>
</dbReference>
<feature type="domain" description="Flavodoxin-like" evidence="9">
    <location>
        <begin position="4"/>
        <end position="143"/>
    </location>
</feature>
<evidence type="ECO:0000259" key="9">
    <source>
        <dbReference type="PROSITE" id="PS50902"/>
    </source>
</evidence>
<evidence type="ECO:0000256" key="1">
    <source>
        <dbReference type="ARBA" id="ARBA00001917"/>
    </source>
</evidence>
<evidence type="ECO:0000256" key="4">
    <source>
        <dbReference type="ARBA" id="ARBA00022448"/>
    </source>
</evidence>
<comment type="cofactor">
    <cofactor evidence="1 8">
        <name>FMN</name>
        <dbReference type="ChEBI" id="CHEBI:58210"/>
    </cofactor>
</comment>
<evidence type="ECO:0000313" key="11">
    <source>
        <dbReference type="EMBL" id="SDG91656.1"/>
    </source>
</evidence>
<evidence type="ECO:0000313" key="12">
    <source>
        <dbReference type="Proteomes" id="UP000198956"/>
    </source>
</evidence>
<dbReference type="Proteomes" id="UP000826616">
    <property type="component" value="Chromosome"/>
</dbReference>